<evidence type="ECO:0000313" key="13">
    <source>
        <dbReference type="Proteomes" id="UP000199032"/>
    </source>
</evidence>
<dbReference type="UniPathway" id="UPA00074">
    <property type="reaction ID" value="UER00128"/>
</dbReference>
<feature type="domain" description="PurM-like C-terminal" evidence="10">
    <location>
        <begin position="202"/>
        <end position="355"/>
    </location>
</feature>
<name>A0A0S4LGF4_9BACT</name>
<feature type="domain" description="PurM-like C-terminal" evidence="10">
    <location>
        <begin position="572"/>
        <end position="712"/>
    </location>
</feature>
<dbReference type="OrthoDB" id="9804441at2"/>
<dbReference type="InterPro" id="IPR036921">
    <property type="entry name" value="PurM-like_N_sf"/>
</dbReference>
<dbReference type="GO" id="GO:0005524">
    <property type="term" value="F:ATP binding"/>
    <property type="evidence" value="ECO:0007669"/>
    <property type="project" value="UniProtKB-UniRule"/>
</dbReference>
<evidence type="ECO:0000259" key="9">
    <source>
        <dbReference type="Pfam" id="PF00586"/>
    </source>
</evidence>
<dbReference type="GO" id="GO:0000287">
    <property type="term" value="F:magnesium ion binding"/>
    <property type="evidence" value="ECO:0007669"/>
    <property type="project" value="UniProtKB-UniRule"/>
</dbReference>
<gene>
    <name evidence="8 12" type="primary">purL</name>
    <name evidence="12" type="ORF">COMA1_20381</name>
</gene>
<dbReference type="SUPFAM" id="SSF55326">
    <property type="entry name" value="PurM N-terminal domain-like"/>
    <property type="match status" value="2"/>
</dbReference>
<dbReference type="CDD" id="cd02203">
    <property type="entry name" value="PurL_repeat1"/>
    <property type="match status" value="1"/>
</dbReference>
<keyword evidence="2 8" id="KW-0436">Ligase</keyword>
<dbReference type="PIRSF" id="PIRSF001587">
    <property type="entry name" value="FGAM_synthase_II"/>
    <property type="match status" value="1"/>
</dbReference>
<comment type="similarity">
    <text evidence="8">Belongs to the FGAMS family.</text>
</comment>
<dbReference type="SUPFAM" id="SSF56042">
    <property type="entry name" value="PurM C-terminal domain-like"/>
    <property type="match status" value="2"/>
</dbReference>
<reference evidence="12 13" key="1">
    <citation type="submission" date="2015-10" db="EMBL/GenBank/DDBJ databases">
        <authorList>
            <person name="Gilbert D.G."/>
        </authorList>
    </citation>
    <scope>NUCLEOTIDE SEQUENCE [LARGE SCALE GENOMIC DNA]</scope>
    <source>
        <strain evidence="12">COMA1</strain>
    </source>
</reference>
<feature type="binding site" evidence="8">
    <location>
        <position position="536"/>
    </location>
    <ligand>
        <name>substrate</name>
    </ligand>
</feature>
<dbReference type="InterPro" id="IPR010918">
    <property type="entry name" value="PurM-like_C_dom"/>
</dbReference>
<keyword evidence="5 8" id="KW-0658">Purine biosynthesis</keyword>
<keyword evidence="1 8" id="KW-0963">Cytoplasm</keyword>
<dbReference type="CDD" id="cd02204">
    <property type="entry name" value="PurL_repeat2"/>
    <property type="match status" value="1"/>
</dbReference>
<keyword evidence="13" id="KW-1185">Reference proteome</keyword>
<comment type="subcellular location">
    <subcellularLocation>
        <location evidence="8">Cytoplasm</location>
    </subcellularLocation>
</comment>
<feature type="binding site" evidence="8">
    <location>
        <position position="534"/>
    </location>
    <ligand>
        <name>Mg(2+)</name>
        <dbReference type="ChEBI" id="CHEBI:18420"/>
        <label>1</label>
    </ligand>
</feature>
<dbReference type="Pfam" id="PF18072">
    <property type="entry name" value="FGAR-AT_linker"/>
    <property type="match status" value="1"/>
</dbReference>
<evidence type="ECO:0000256" key="4">
    <source>
        <dbReference type="ARBA" id="ARBA00022741"/>
    </source>
</evidence>
<dbReference type="EMBL" id="CZQA01000008">
    <property type="protein sequence ID" value="CUS35640.1"/>
    <property type="molecule type" value="Genomic_DNA"/>
</dbReference>
<protein>
    <recommendedName>
        <fullName evidence="8">Phosphoribosylformylglycinamidine synthase subunit PurL</fullName>
        <shortName evidence="8">FGAM synthase</shortName>
        <ecNumber evidence="8">6.3.5.3</ecNumber>
    </recommendedName>
    <alternativeName>
        <fullName evidence="8">Formylglycinamide ribonucleotide amidotransferase subunit II</fullName>
        <shortName evidence="8">FGAR amidotransferase II</shortName>
        <shortName evidence="8">FGAR-AT II</shortName>
    </alternativeName>
    <alternativeName>
        <fullName evidence="8">Glutamine amidotransferase PurL</fullName>
    </alternativeName>
    <alternativeName>
        <fullName evidence="8">Phosphoribosylformylglycinamidine synthase subunit II</fullName>
    </alternativeName>
</protein>
<dbReference type="InterPro" id="IPR016188">
    <property type="entry name" value="PurM-like_N"/>
</dbReference>
<dbReference type="NCBIfam" id="TIGR01736">
    <property type="entry name" value="FGAM_synth_II"/>
    <property type="match status" value="1"/>
</dbReference>
<evidence type="ECO:0000256" key="5">
    <source>
        <dbReference type="ARBA" id="ARBA00022755"/>
    </source>
</evidence>
<organism evidence="12 13">
    <name type="scientific">Candidatus Nitrospira nitrosa</name>
    <dbReference type="NCBI Taxonomy" id="1742972"/>
    <lineage>
        <taxon>Bacteria</taxon>
        <taxon>Pseudomonadati</taxon>
        <taxon>Nitrospirota</taxon>
        <taxon>Nitrospiria</taxon>
        <taxon>Nitrospirales</taxon>
        <taxon>Nitrospiraceae</taxon>
        <taxon>Nitrospira</taxon>
    </lineage>
</organism>
<dbReference type="Pfam" id="PF00586">
    <property type="entry name" value="AIRS"/>
    <property type="match status" value="2"/>
</dbReference>
<dbReference type="PANTHER" id="PTHR43555:SF1">
    <property type="entry name" value="PHOSPHORIBOSYLFORMYLGLYCINAMIDINE SYNTHASE SUBUNIT PURL"/>
    <property type="match status" value="1"/>
</dbReference>
<feature type="binding site" evidence="8">
    <location>
        <begin position="94"/>
        <end position="97"/>
    </location>
    <ligand>
        <name>substrate</name>
    </ligand>
</feature>
<feature type="binding site" evidence="8">
    <location>
        <position position="240"/>
    </location>
    <ligand>
        <name>substrate</name>
    </ligand>
</feature>
<dbReference type="AlphaFoldDB" id="A0A0S4LGF4"/>
<feature type="binding site" evidence="8">
    <location>
        <position position="496"/>
    </location>
    <ligand>
        <name>ATP</name>
        <dbReference type="ChEBI" id="CHEBI:30616"/>
    </ligand>
</feature>
<dbReference type="FunFam" id="3.30.1330.10:FF:000004">
    <property type="entry name" value="Phosphoribosylformylglycinamidine synthase subunit PurL"/>
    <property type="match status" value="1"/>
</dbReference>
<feature type="binding site" evidence="8">
    <location>
        <position position="93"/>
    </location>
    <ligand>
        <name>Mg(2+)</name>
        <dbReference type="ChEBI" id="CHEBI:18420"/>
        <label>1</label>
    </ligand>
</feature>
<feature type="binding site" evidence="8">
    <location>
        <position position="268"/>
    </location>
    <ligand>
        <name>Mg(2+)</name>
        <dbReference type="ChEBI" id="CHEBI:18420"/>
        <label>2</label>
    </ligand>
</feature>
<feature type="binding site" evidence="8">
    <location>
        <position position="91"/>
    </location>
    <ligand>
        <name>ATP</name>
        <dbReference type="ChEBI" id="CHEBI:30616"/>
    </ligand>
</feature>
<evidence type="ECO:0000259" key="11">
    <source>
        <dbReference type="Pfam" id="PF18072"/>
    </source>
</evidence>
<dbReference type="GO" id="GO:0006189">
    <property type="term" value="P:'de novo' IMP biosynthetic process"/>
    <property type="evidence" value="ECO:0007669"/>
    <property type="project" value="UniProtKB-UniRule"/>
</dbReference>
<dbReference type="HAMAP" id="MF_00420">
    <property type="entry name" value="PurL_2"/>
    <property type="match status" value="1"/>
</dbReference>
<dbReference type="PANTHER" id="PTHR43555">
    <property type="entry name" value="PHOSPHORIBOSYLFORMYLGLYCINAMIDINE SYNTHASE SUBUNIT PURL"/>
    <property type="match status" value="1"/>
</dbReference>
<comment type="pathway">
    <text evidence="8">Purine metabolism; IMP biosynthesis via de novo pathway; 5-amino-1-(5-phospho-D-ribosyl)imidazole from N(2)-formyl-N(1)-(5-phospho-D-ribosyl)glycinamide: step 1/2.</text>
</comment>
<dbReference type="InterPro" id="IPR041609">
    <property type="entry name" value="PurL_linker"/>
</dbReference>
<evidence type="ECO:0000256" key="6">
    <source>
        <dbReference type="ARBA" id="ARBA00022840"/>
    </source>
</evidence>
<evidence type="ECO:0000256" key="7">
    <source>
        <dbReference type="ARBA" id="ARBA00022842"/>
    </source>
</evidence>
<evidence type="ECO:0000313" key="12">
    <source>
        <dbReference type="EMBL" id="CUS35640.1"/>
    </source>
</evidence>
<keyword evidence="4 8" id="KW-0547">Nucleotide-binding</keyword>
<feature type="domain" description="Phosphoribosylformylglycinamidine synthase linker" evidence="11">
    <location>
        <begin position="15"/>
        <end position="53"/>
    </location>
</feature>
<feature type="binding site" evidence="8">
    <location>
        <begin position="312"/>
        <end position="314"/>
    </location>
    <ligand>
        <name>substrate</name>
    </ligand>
</feature>
<comment type="subunit">
    <text evidence="8">Monomer. Part of the FGAM synthase complex composed of 1 PurL, 1 PurQ and 2 PurS subunits.</text>
</comment>
<dbReference type="Pfam" id="PF02769">
    <property type="entry name" value="AIRS_C"/>
    <property type="match status" value="2"/>
</dbReference>
<evidence type="ECO:0000256" key="1">
    <source>
        <dbReference type="ARBA" id="ARBA00022490"/>
    </source>
</evidence>
<evidence type="ECO:0000256" key="8">
    <source>
        <dbReference type="HAMAP-Rule" id="MF_00420"/>
    </source>
</evidence>
<dbReference type="NCBIfam" id="NF002290">
    <property type="entry name" value="PRK01213.1"/>
    <property type="match status" value="1"/>
</dbReference>
<feature type="domain" description="PurM-like N-terminal" evidence="9">
    <location>
        <begin position="439"/>
        <end position="558"/>
    </location>
</feature>
<keyword evidence="3 8" id="KW-0479">Metal-binding</keyword>
<feature type="binding site" evidence="8">
    <location>
        <position position="117"/>
    </location>
    <ligand>
        <name>Mg(2+)</name>
        <dbReference type="ChEBI" id="CHEBI:18420"/>
        <label>2</label>
    </ligand>
</feature>
<dbReference type="InterPro" id="IPR036676">
    <property type="entry name" value="PurM-like_C_sf"/>
</dbReference>
<dbReference type="GO" id="GO:0005737">
    <property type="term" value="C:cytoplasm"/>
    <property type="evidence" value="ECO:0007669"/>
    <property type="project" value="UniProtKB-SubCell"/>
</dbReference>
<comment type="catalytic activity">
    <reaction evidence="8">
        <text>N(2)-formyl-N(1)-(5-phospho-beta-D-ribosyl)glycinamide + L-glutamine + ATP + H2O = 2-formamido-N(1)-(5-O-phospho-beta-D-ribosyl)acetamidine + L-glutamate + ADP + phosphate + H(+)</text>
        <dbReference type="Rhea" id="RHEA:17129"/>
        <dbReference type="ChEBI" id="CHEBI:15377"/>
        <dbReference type="ChEBI" id="CHEBI:15378"/>
        <dbReference type="ChEBI" id="CHEBI:29985"/>
        <dbReference type="ChEBI" id="CHEBI:30616"/>
        <dbReference type="ChEBI" id="CHEBI:43474"/>
        <dbReference type="ChEBI" id="CHEBI:58359"/>
        <dbReference type="ChEBI" id="CHEBI:147286"/>
        <dbReference type="ChEBI" id="CHEBI:147287"/>
        <dbReference type="ChEBI" id="CHEBI:456216"/>
        <dbReference type="EC" id="6.3.5.3"/>
    </reaction>
</comment>
<evidence type="ECO:0000256" key="3">
    <source>
        <dbReference type="ARBA" id="ARBA00022723"/>
    </source>
</evidence>
<keyword evidence="7 8" id="KW-0460">Magnesium</keyword>
<feature type="binding site" evidence="8">
    <location>
        <position position="533"/>
    </location>
    <ligand>
        <name>ATP</name>
        <dbReference type="ChEBI" id="CHEBI:30616"/>
    </ligand>
</feature>
<sequence>MQAGMPPITQDLIAQHNLTSEEYQKIVAILGREPNITELGMFSVMWSEHCSYKSSRVHLKKLPTTGPRVVQGPGENAGAVDIGDGLCVVFKMESHNHPSFIEPYQGAATGVGGILRDIFTMGARPIALLDSLRFGELHSPKNRHLMKGVVSGIAGYGNCMGVPTVGGEIVFNDIYALNPLVNVFCLGIAKKDRIFRGTAAGVGNPVIYFGSKTGRDGIHGATMASDSFDDTSEQKRPTVQVGDPFTEKLLLEACLELMERDLLVGIQDMGAAGLTSSSCEMASRAGNGIELDLTVVPRREPGMTPYEIMLSESQERMLMVAKAGKEEECVAVCRKWDLDVAVVGKVTADGILRVMDQGVVVAEIPAKALADDGPRYERPYQPPAYQDMLTNLNYDLIPDIKDGNGALLALLESPTIASKRWVYEQYDHMVRTNTMVRPGSDSAVVRIKGTNKAVAMTVDCNSRYCLLNPYEGARLAVAEAARNLVCSGAAPIGLTDCLNFGNPERPDIMWQFVMAIEGMKDACERFQIPIVSGNVSFYNETNGLSIYPTPMLGMVGLIEDAERTMTQWFKSEGDDIILLGPTREDLGGSEYLKVVQAREQGSPPYLNLDTEKGLQDCVLSLIRGGLLQSAHDCSDGGIAVALAESCISGSEGTRGAVVTLPKGRLRNDAVLFGESQSRVVISVKPSQRQAVLDHAKSSGVPADVIGRVSGDRLVISVRHEGTEECLIDQPVSGLLDRWAYALERSLNHV</sequence>
<comment type="function">
    <text evidence="8">Part of the phosphoribosylformylglycinamidine synthase complex involved in the purines biosynthetic pathway. Catalyzes the ATP-dependent conversion of formylglycinamide ribonucleotide (FGAR) and glutamine to yield formylglycinamidine ribonucleotide (FGAM) and glutamate. The FGAM synthase complex is composed of three subunits. PurQ produces an ammonia molecule by converting glutamine to glutamate. PurL transfers the ammonia molecule to FGAR to form FGAM in an ATP-dependent manner. PurS interacts with PurQ and PurL and is thought to assist in the transfer of the ammonia molecule from PurQ to PurL.</text>
</comment>
<proteinExistence type="inferred from homology"/>
<dbReference type="GO" id="GO:0004642">
    <property type="term" value="F:phosphoribosylformylglycinamidine synthase activity"/>
    <property type="evidence" value="ECO:0007669"/>
    <property type="project" value="UniProtKB-UniRule"/>
</dbReference>
<dbReference type="Gene3D" id="3.30.1330.10">
    <property type="entry name" value="PurM-like, N-terminal domain"/>
    <property type="match status" value="2"/>
</dbReference>
<accession>A0A0S4LGF4</accession>
<dbReference type="Gene3D" id="3.90.650.10">
    <property type="entry name" value="PurM-like C-terminal domain"/>
    <property type="match status" value="2"/>
</dbReference>
<dbReference type="STRING" id="1742972.COMA1_20381"/>
<feature type="active site" evidence="8">
    <location>
        <position position="49"/>
    </location>
</feature>
<comment type="caution">
    <text evidence="8">Lacks conserved residue(s) required for the propagation of feature annotation.</text>
</comment>
<feature type="active site" description="Proton acceptor" evidence="8">
    <location>
        <position position="95"/>
    </location>
</feature>
<feature type="binding site" evidence="8">
    <location>
        <position position="116"/>
    </location>
    <ligand>
        <name>substrate</name>
    </ligand>
</feature>
<evidence type="ECO:0000259" key="10">
    <source>
        <dbReference type="Pfam" id="PF02769"/>
    </source>
</evidence>
<keyword evidence="6 8" id="KW-0067">ATP-binding</keyword>
<dbReference type="Proteomes" id="UP000199032">
    <property type="component" value="Unassembled WGS sequence"/>
</dbReference>
<evidence type="ECO:0000256" key="2">
    <source>
        <dbReference type="ARBA" id="ARBA00022598"/>
    </source>
</evidence>
<feature type="binding site" evidence="8">
    <location>
        <position position="52"/>
    </location>
    <ligand>
        <name>ATP</name>
        <dbReference type="ChEBI" id="CHEBI:30616"/>
    </ligand>
</feature>
<dbReference type="InterPro" id="IPR010074">
    <property type="entry name" value="PRibForGlyAmidine_synth_PurL"/>
</dbReference>
<feature type="domain" description="PurM-like N-terminal" evidence="9">
    <location>
        <begin position="74"/>
        <end position="189"/>
    </location>
</feature>
<dbReference type="EC" id="6.3.5.3" evidence="8"/>